<evidence type="ECO:0000313" key="2">
    <source>
        <dbReference type="EMBL" id="QJA89521.1"/>
    </source>
</evidence>
<dbReference type="EMBL" id="MT142851">
    <property type="protein sequence ID" value="QJA89521.1"/>
    <property type="molecule type" value="Genomic_DNA"/>
</dbReference>
<reference evidence="1" key="1">
    <citation type="submission" date="2020-03" db="EMBL/GenBank/DDBJ databases">
        <title>The deep terrestrial virosphere.</title>
        <authorList>
            <person name="Holmfeldt K."/>
            <person name="Nilsson E."/>
            <person name="Simone D."/>
            <person name="Lopez-Fernandez M."/>
            <person name="Wu X."/>
            <person name="de Brujin I."/>
            <person name="Lundin D."/>
            <person name="Andersson A."/>
            <person name="Bertilsson S."/>
            <person name="Dopson M."/>
        </authorList>
    </citation>
    <scope>NUCLEOTIDE SEQUENCE</scope>
    <source>
        <strain evidence="1">MM415A01652</strain>
        <strain evidence="2">MM415B02533</strain>
    </source>
</reference>
<evidence type="ECO:0000313" key="1">
    <source>
        <dbReference type="EMBL" id="QJA75926.1"/>
    </source>
</evidence>
<proteinExistence type="predicted"/>
<organism evidence="1">
    <name type="scientific">viral metagenome</name>
    <dbReference type="NCBI Taxonomy" id="1070528"/>
    <lineage>
        <taxon>unclassified sequences</taxon>
        <taxon>metagenomes</taxon>
        <taxon>organismal metagenomes</taxon>
    </lineage>
</organism>
<sequence>MRVKHRRYGRSSADARADATHVIKIGWKTGPKGKELPIKLNGFLLCWNSLDANNHRLIDMGCMEALGFTRDGVGRALTEQWKAPAELLPQHLHFVIMEDASEIEDEPGLWNYPFLAEQYVNMDTRCGFRRCQGDGVKALRHFNDGTAREIECVPYGRRDADPKTFCQYSGPGRPCKDRLTFQCCLYHRVGDEVAPLSRELGLNARFQFETSSEHCALSGFRSLDAAARRVKGHLCGITGTMAFQRRGRVSNEGRQIVGHVAISLDEASVLRREWQVSKGIGRLDAMLIDGALRAPASPTGLPAPEAFAIPIEEVPNEEMGAPPEEEMAAPVEEDAAVPVDLLAPVSESSPQSAADAANLIASMSDAALVKALTEAAGDAFPEVAAFEFEGPGGETSEMQPPNAAWFLEGDSAAKQQFRRERLREICVELTQDEWARAVFERARNQDRRQ</sequence>
<dbReference type="AlphaFoldDB" id="A0A6M3K0K0"/>
<protein>
    <submittedName>
        <fullName evidence="1">Uncharacterized protein</fullName>
    </submittedName>
</protein>
<gene>
    <name evidence="1" type="ORF">MM415A01652_0011</name>
    <name evidence="2" type="ORF">MM415B02533_0004</name>
</gene>
<accession>A0A6M3K0K0</accession>
<dbReference type="EMBL" id="MT142193">
    <property type="protein sequence ID" value="QJA75926.1"/>
    <property type="molecule type" value="Genomic_DNA"/>
</dbReference>
<name>A0A6M3K0K0_9ZZZZ</name>